<dbReference type="PANTHER" id="PTHR48079">
    <property type="entry name" value="PROTEIN YEEZ"/>
    <property type="match status" value="1"/>
</dbReference>
<keyword evidence="3" id="KW-1185">Reference proteome</keyword>
<protein>
    <submittedName>
        <fullName evidence="2">Oxidoreductase</fullName>
    </submittedName>
</protein>
<sequence>MRILVLGGTGWLGSLLASEAVTRGHEVVCLARGESGHVPDGATLVHGDRSTVEGYGGLDGDFDALVDVTRFPLHTRTALEALGSRVPHWVFVSSCSVYADHGTPGADESADLLPALEGDEWSMEVYGEGKVACEQALVEALGADRVLLARAGLIAGPGDITDRTGYWPLRFAHPASDDGAVLVPNAPDLGTQLIDARDLAAWLVTCAEQRRAGTFNASGPVQLFPEYVETVRQTVGHIGPTVLVDQSWLEEQEVLPWSGDRSLPLWLPLPEYAGFMTRSSAAAEAHGLRTRPLAETVRDGLEWELRTGPGRARKAGLTPTDEVELLGRARP</sequence>
<accession>A0ABT6CBC3</accession>
<evidence type="ECO:0000313" key="3">
    <source>
        <dbReference type="Proteomes" id="UP001528912"/>
    </source>
</evidence>
<evidence type="ECO:0000259" key="1">
    <source>
        <dbReference type="Pfam" id="PF01370"/>
    </source>
</evidence>
<proteinExistence type="predicted"/>
<gene>
    <name evidence="2" type="ORF">P4R38_18250</name>
</gene>
<dbReference type="SUPFAM" id="SSF51735">
    <property type="entry name" value="NAD(P)-binding Rossmann-fold domains"/>
    <property type="match status" value="1"/>
</dbReference>
<organism evidence="2 3">
    <name type="scientific">Luteipulveratus flavus</name>
    <dbReference type="NCBI Taxonomy" id="3031728"/>
    <lineage>
        <taxon>Bacteria</taxon>
        <taxon>Bacillati</taxon>
        <taxon>Actinomycetota</taxon>
        <taxon>Actinomycetes</taxon>
        <taxon>Micrococcales</taxon>
        <taxon>Dermacoccaceae</taxon>
        <taxon>Luteipulveratus</taxon>
    </lineage>
</organism>
<dbReference type="Gene3D" id="3.40.50.720">
    <property type="entry name" value="NAD(P)-binding Rossmann-like Domain"/>
    <property type="match status" value="1"/>
</dbReference>
<name>A0ABT6CBC3_9MICO</name>
<dbReference type="Proteomes" id="UP001528912">
    <property type="component" value="Unassembled WGS sequence"/>
</dbReference>
<dbReference type="EMBL" id="JAROAV010000052">
    <property type="protein sequence ID" value="MDF8266197.1"/>
    <property type="molecule type" value="Genomic_DNA"/>
</dbReference>
<evidence type="ECO:0000313" key="2">
    <source>
        <dbReference type="EMBL" id="MDF8266197.1"/>
    </source>
</evidence>
<dbReference type="Pfam" id="PF01370">
    <property type="entry name" value="Epimerase"/>
    <property type="match status" value="1"/>
</dbReference>
<dbReference type="InterPro" id="IPR001509">
    <property type="entry name" value="Epimerase_deHydtase"/>
</dbReference>
<dbReference type="RefSeq" id="WP_277193413.1">
    <property type="nucleotide sequence ID" value="NZ_JAROAV010000052.1"/>
</dbReference>
<reference evidence="2 3" key="1">
    <citation type="submission" date="2023-03" db="EMBL/GenBank/DDBJ databases">
        <title>YIM 133296 draft genome.</title>
        <authorList>
            <person name="Xiong L."/>
        </authorList>
    </citation>
    <scope>NUCLEOTIDE SEQUENCE [LARGE SCALE GENOMIC DNA]</scope>
    <source>
        <strain evidence="2 3">YIM 133296</strain>
    </source>
</reference>
<dbReference type="InterPro" id="IPR051783">
    <property type="entry name" value="NAD(P)-dependent_oxidoreduct"/>
</dbReference>
<feature type="domain" description="NAD-dependent epimerase/dehydratase" evidence="1">
    <location>
        <begin position="3"/>
        <end position="37"/>
    </location>
</feature>
<dbReference type="PANTHER" id="PTHR48079:SF6">
    <property type="entry name" value="NAD(P)-BINDING DOMAIN-CONTAINING PROTEIN-RELATED"/>
    <property type="match status" value="1"/>
</dbReference>
<comment type="caution">
    <text evidence="2">The sequence shown here is derived from an EMBL/GenBank/DDBJ whole genome shotgun (WGS) entry which is preliminary data.</text>
</comment>
<dbReference type="InterPro" id="IPR036291">
    <property type="entry name" value="NAD(P)-bd_dom_sf"/>
</dbReference>